<feature type="transmembrane region" description="Helical" evidence="6">
    <location>
        <begin position="298"/>
        <end position="320"/>
    </location>
</feature>
<dbReference type="OrthoDB" id="9034298at2"/>
<feature type="transmembrane region" description="Helical" evidence="6">
    <location>
        <begin position="37"/>
        <end position="58"/>
    </location>
</feature>
<dbReference type="Proteomes" id="UP000319212">
    <property type="component" value="Unassembled WGS sequence"/>
</dbReference>
<feature type="transmembrane region" description="Helical" evidence="6">
    <location>
        <begin position="12"/>
        <end position="31"/>
    </location>
</feature>
<evidence type="ECO:0000256" key="2">
    <source>
        <dbReference type="ARBA" id="ARBA00022475"/>
    </source>
</evidence>
<reference evidence="7 8" key="1">
    <citation type="journal article" date="2019" name="Environ. Microbiol.">
        <title>Species interactions and distinct microbial communities in high Arctic permafrost affected cryosols are associated with the CH4 and CO2 gas fluxes.</title>
        <authorList>
            <person name="Altshuler I."/>
            <person name="Hamel J."/>
            <person name="Turney S."/>
            <person name="Magnuson E."/>
            <person name="Levesque R."/>
            <person name="Greer C."/>
            <person name="Whyte L.G."/>
        </authorList>
    </citation>
    <scope>NUCLEOTIDE SEQUENCE [LARGE SCALE GENOMIC DNA]</scope>
    <source>
        <strain evidence="7 8">S06.C</strain>
    </source>
</reference>
<evidence type="ECO:0000256" key="1">
    <source>
        <dbReference type="ARBA" id="ARBA00004651"/>
    </source>
</evidence>
<evidence type="ECO:0000256" key="5">
    <source>
        <dbReference type="ARBA" id="ARBA00023136"/>
    </source>
</evidence>
<feature type="transmembrane region" description="Helical" evidence="6">
    <location>
        <begin position="340"/>
        <end position="364"/>
    </location>
</feature>
<dbReference type="AlphaFoldDB" id="A0A502DQS8"/>
<dbReference type="InterPro" id="IPR043428">
    <property type="entry name" value="LivM-like"/>
</dbReference>
<dbReference type="PANTHER" id="PTHR30482">
    <property type="entry name" value="HIGH-AFFINITY BRANCHED-CHAIN AMINO ACID TRANSPORT SYSTEM PERMEASE"/>
    <property type="match status" value="1"/>
</dbReference>
<feature type="transmembrane region" description="Helical" evidence="6">
    <location>
        <begin position="263"/>
        <end position="286"/>
    </location>
</feature>
<keyword evidence="2" id="KW-1003">Cell membrane</keyword>
<evidence type="ECO:0000256" key="6">
    <source>
        <dbReference type="SAM" id="Phobius"/>
    </source>
</evidence>
<feature type="transmembrane region" description="Helical" evidence="6">
    <location>
        <begin position="175"/>
        <end position="193"/>
    </location>
</feature>
<keyword evidence="5 6" id="KW-0472">Membrane</keyword>
<protein>
    <submittedName>
        <fullName evidence="7">Branched-chain amino acid ABC transporter permease</fullName>
    </submittedName>
</protein>
<dbReference type="InterPro" id="IPR001851">
    <property type="entry name" value="ABC_transp_permease"/>
</dbReference>
<gene>
    <name evidence="7" type="ORF">EAH82_11640</name>
</gene>
<organism evidence="7 8">
    <name type="scientific">Variovorax guangxiensis</name>
    <dbReference type="NCBI Taxonomy" id="1775474"/>
    <lineage>
        <taxon>Bacteria</taxon>
        <taxon>Pseudomonadati</taxon>
        <taxon>Pseudomonadota</taxon>
        <taxon>Betaproteobacteria</taxon>
        <taxon>Burkholderiales</taxon>
        <taxon>Comamonadaceae</taxon>
        <taxon>Variovorax</taxon>
    </lineage>
</organism>
<dbReference type="GO" id="GO:0005886">
    <property type="term" value="C:plasma membrane"/>
    <property type="evidence" value="ECO:0007669"/>
    <property type="project" value="UniProtKB-SubCell"/>
</dbReference>
<proteinExistence type="predicted"/>
<evidence type="ECO:0000256" key="4">
    <source>
        <dbReference type="ARBA" id="ARBA00022989"/>
    </source>
</evidence>
<comment type="subcellular location">
    <subcellularLocation>
        <location evidence="1">Cell membrane</location>
        <topology evidence="1">Multi-pass membrane protein</topology>
    </subcellularLocation>
</comment>
<evidence type="ECO:0000256" key="3">
    <source>
        <dbReference type="ARBA" id="ARBA00022692"/>
    </source>
</evidence>
<keyword evidence="4 6" id="KW-1133">Transmembrane helix</keyword>
<name>A0A502DQS8_9BURK</name>
<dbReference type="GO" id="GO:0015658">
    <property type="term" value="F:branched-chain amino acid transmembrane transporter activity"/>
    <property type="evidence" value="ECO:0007669"/>
    <property type="project" value="InterPro"/>
</dbReference>
<dbReference type="CDD" id="cd06581">
    <property type="entry name" value="TM_PBP1_LivM_like"/>
    <property type="match status" value="1"/>
</dbReference>
<comment type="caution">
    <text evidence="7">The sequence shown here is derived from an EMBL/GenBank/DDBJ whole genome shotgun (WGS) entry which is preliminary data.</text>
</comment>
<accession>A0A502DQS8</accession>
<evidence type="ECO:0000313" key="8">
    <source>
        <dbReference type="Proteomes" id="UP000319212"/>
    </source>
</evidence>
<feature type="transmembrane region" description="Helical" evidence="6">
    <location>
        <begin position="224"/>
        <end position="243"/>
    </location>
</feature>
<keyword evidence="3 6" id="KW-0812">Transmembrane</keyword>
<evidence type="ECO:0000313" key="7">
    <source>
        <dbReference type="EMBL" id="TPG27434.1"/>
    </source>
</evidence>
<feature type="transmembrane region" description="Helical" evidence="6">
    <location>
        <begin position="125"/>
        <end position="148"/>
    </location>
</feature>
<sequence>MSSPSTSSGASAYAGLWPWLLFAITLIAAPLLSGTSIPVSALSQAAIAIVFAASYNLLYGQSGLLSFGHAVFMGLGGYATVHALQAIATAQLPVPLPLVPLAGAAFGGIAGLAFGWLSSRRGGTVFAMITMGFSELVVALTSVLLGFFGGDRGRSGDRTSALPVFGIDFAGEQQVYYLIAAWTLVAVVLMYLLTRTPLGRIARALRDNPERLPFVGYDASQVRWRMFTASSIFAGLAGGLYAINYEILTPQALGIETSASVLIMVVLGGASTFAGPILGAVFFTWLRLDVAHRTEAWQLYLGILFVGTVLFAPQGLSSVVQHFRSLAQQGRLALRLPFEFARGIALALLVAGTVLAVEAGWLLSQVKEKGAVLTLFGTSTDVRTAPVWLATALLLAAGAVLWHVASRKALDSDAAASGAVKAKS</sequence>
<dbReference type="Pfam" id="PF02653">
    <property type="entry name" value="BPD_transp_2"/>
    <property type="match status" value="1"/>
</dbReference>
<dbReference type="EMBL" id="RCZI01000003">
    <property type="protein sequence ID" value="TPG27434.1"/>
    <property type="molecule type" value="Genomic_DNA"/>
</dbReference>
<feature type="transmembrane region" description="Helical" evidence="6">
    <location>
        <begin position="70"/>
        <end position="92"/>
    </location>
</feature>
<feature type="transmembrane region" description="Helical" evidence="6">
    <location>
        <begin position="98"/>
        <end position="118"/>
    </location>
</feature>
<dbReference type="PANTHER" id="PTHR30482:SF17">
    <property type="entry name" value="ABC TRANSPORTER ATP-BINDING PROTEIN"/>
    <property type="match status" value="1"/>
</dbReference>
<feature type="transmembrane region" description="Helical" evidence="6">
    <location>
        <begin position="385"/>
        <end position="405"/>
    </location>
</feature>